<dbReference type="GO" id="GO:0043190">
    <property type="term" value="C:ATP-binding cassette (ABC) transporter complex"/>
    <property type="evidence" value="ECO:0007669"/>
    <property type="project" value="InterPro"/>
</dbReference>
<feature type="transmembrane region" description="Helical" evidence="9">
    <location>
        <begin position="227"/>
        <end position="248"/>
    </location>
</feature>
<evidence type="ECO:0000256" key="8">
    <source>
        <dbReference type="ARBA" id="ARBA00023136"/>
    </source>
</evidence>
<feature type="transmembrane region" description="Helical" evidence="9">
    <location>
        <begin position="188"/>
        <end position="206"/>
    </location>
</feature>
<accession>A0A2K1G7S8</accession>
<evidence type="ECO:0000256" key="6">
    <source>
        <dbReference type="ARBA" id="ARBA00022970"/>
    </source>
</evidence>
<dbReference type="RefSeq" id="WP_038527793.1">
    <property type="nucleotide sequence ID" value="NZ_CP007793.1"/>
</dbReference>
<feature type="transmembrane region" description="Helical" evidence="9">
    <location>
        <begin position="268"/>
        <end position="287"/>
    </location>
</feature>
<evidence type="ECO:0000256" key="5">
    <source>
        <dbReference type="ARBA" id="ARBA00022692"/>
    </source>
</evidence>
<protein>
    <submittedName>
        <fullName evidence="11">Amino acid ABC transporter permease</fullName>
    </submittedName>
</protein>
<dbReference type="EMBL" id="POWG01000001">
    <property type="protein sequence ID" value="PNR00866.1"/>
    <property type="molecule type" value="Genomic_DNA"/>
</dbReference>
<reference evidence="11 13" key="1">
    <citation type="journal article" date="2014" name="Genome Announc.">
        <title>Complete Genome Sequence of the Model Rhizosphere Strain Azospirillum brasilense Az39, Successfully Applied in Agriculture.</title>
        <authorList>
            <person name="Rivera D."/>
            <person name="Revale S."/>
            <person name="Molina R."/>
            <person name="Gualpa J."/>
            <person name="Puente M."/>
            <person name="Maroniche G."/>
            <person name="Paris G."/>
            <person name="Baker D."/>
            <person name="Clavijo B."/>
            <person name="McLay K."/>
            <person name="Spaepen S."/>
            <person name="Perticari A."/>
            <person name="Vazquez M."/>
            <person name="Wisniewski-Dye F."/>
            <person name="Watkins C."/>
            <person name="Martinez-Abarca F."/>
            <person name="Vanderleyden J."/>
            <person name="Cassan F."/>
        </authorList>
    </citation>
    <scope>NUCLEOTIDE SEQUENCE [LARGE SCALE GENOMIC DNA]</scope>
    <source>
        <strain evidence="11 13">Az39</strain>
    </source>
</reference>
<keyword evidence="4" id="KW-1003">Cell membrane</keyword>
<dbReference type="KEGG" id="abq:ABAZ39_06555"/>
<dbReference type="Proteomes" id="UP000236268">
    <property type="component" value="Unassembled WGS sequence"/>
</dbReference>
<keyword evidence="7 9" id="KW-1133">Transmembrane helix</keyword>
<evidence type="ECO:0000256" key="4">
    <source>
        <dbReference type="ARBA" id="ARBA00022475"/>
    </source>
</evidence>
<dbReference type="InterPro" id="IPR000515">
    <property type="entry name" value="MetI-like"/>
</dbReference>
<name>A0A060DLK4_9PROT</name>
<dbReference type="InterPro" id="IPR035906">
    <property type="entry name" value="MetI-like_sf"/>
</dbReference>
<dbReference type="PROSITE" id="PS50928">
    <property type="entry name" value="ABC_TM1"/>
    <property type="match status" value="1"/>
</dbReference>
<keyword evidence="5 9" id="KW-0812">Transmembrane</keyword>
<dbReference type="SUPFAM" id="SSF161098">
    <property type="entry name" value="MetI-like"/>
    <property type="match status" value="2"/>
</dbReference>
<comment type="similarity">
    <text evidence="2">Belongs to the binding-protein-dependent transport system permease family. HisMQ subfamily.</text>
</comment>
<dbReference type="CDD" id="cd06261">
    <property type="entry name" value="TM_PBP2"/>
    <property type="match status" value="1"/>
</dbReference>
<gene>
    <name evidence="11" type="ORF">ABAZ39_06555</name>
    <name evidence="12" type="ORF">C1S70_01835</name>
</gene>
<feature type="transmembrane region" description="Helical" evidence="9">
    <location>
        <begin position="369"/>
        <end position="390"/>
    </location>
</feature>
<sequence>MASETRDTARPSAPGGVSFSLSDPTVRAVFYQVLVVGIVIAVGWFLIHNTLDNLSKRSIATGFGFLDREASFGIGESLIDYHPRDSYGRAFLVGVLNTLKVSIIGVVLATVLGTLIGVARLSSNWLIAKLASTYVEIVRNIPPLLQLFFWYALVSESMPPVRQALNPIPGVFLSQRGLFVPVPSADPVWGTMGFALAIAVIAVIFLRRWAKARQERTGQPFPIGTASLGLLIGLPLIAYIAGGAPTALDVPKLQGFNFVGGVVLTPEFFAILVGLVVYTAAFIAEVVRSGILAVNWGQTEAARALGIDSGKTLRLVVLPQALRVIVPPLTSQYLNLTKNSSLALAIGYPDLVSIANTTLNQTGQAIEGVAMIMGTYLVISLGISIFMNWYNKRIALVER</sequence>
<feature type="transmembrane region" description="Helical" evidence="9">
    <location>
        <begin position="90"/>
        <end position="116"/>
    </location>
</feature>
<dbReference type="PANTHER" id="PTHR30614:SF37">
    <property type="entry name" value="AMINO-ACID ABC TRANSPORTER PERMEASE PROTEIN YHDX-RELATED"/>
    <property type="match status" value="1"/>
</dbReference>
<dbReference type="AlphaFoldDB" id="A0A060DLK4"/>
<feature type="domain" description="ABC transmembrane type-1" evidence="10">
    <location>
        <begin position="95"/>
        <end position="387"/>
    </location>
</feature>
<evidence type="ECO:0000313" key="14">
    <source>
        <dbReference type="Proteomes" id="UP000236268"/>
    </source>
</evidence>
<evidence type="ECO:0000313" key="11">
    <source>
        <dbReference type="EMBL" id="AIB11674.1"/>
    </source>
</evidence>
<dbReference type="NCBIfam" id="TIGR01726">
    <property type="entry name" value="HEQRo_perm_3TM"/>
    <property type="match status" value="1"/>
</dbReference>
<evidence type="ECO:0000256" key="7">
    <source>
        <dbReference type="ARBA" id="ARBA00022989"/>
    </source>
</evidence>
<evidence type="ECO:0000259" key="10">
    <source>
        <dbReference type="PROSITE" id="PS50928"/>
    </source>
</evidence>
<organism evidence="11 13">
    <name type="scientific">Azospirillum argentinense</name>
    <dbReference type="NCBI Taxonomy" id="2970906"/>
    <lineage>
        <taxon>Bacteria</taxon>
        <taxon>Pseudomonadati</taxon>
        <taxon>Pseudomonadota</taxon>
        <taxon>Alphaproteobacteria</taxon>
        <taxon>Rhodospirillales</taxon>
        <taxon>Azospirillaceae</taxon>
        <taxon>Azospirillum</taxon>
    </lineage>
</organism>
<feature type="transmembrane region" description="Helical" evidence="9">
    <location>
        <begin position="28"/>
        <end position="47"/>
    </location>
</feature>
<evidence type="ECO:0000256" key="3">
    <source>
        <dbReference type="ARBA" id="ARBA00022448"/>
    </source>
</evidence>
<evidence type="ECO:0000313" key="12">
    <source>
        <dbReference type="EMBL" id="PNR00866.1"/>
    </source>
</evidence>
<evidence type="ECO:0000313" key="13">
    <source>
        <dbReference type="Proteomes" id="UP000027186"/>
    </source>
</evidence>
<keyword evidence="3 9" id="KW-0813">Transport</keyword>
<evidence type="ECO:0000256" key="9">
    <source>
        <dbReference type="RuleBase" id="RU363032"/>
    </source>
</evidence>
<dbReference type="GO" id="GO:0022857">
    <property type="term" value="F:transmembrane transporter activity"/>
    <property type="evidence" value="ECO:0007669"/>
    <property type="project" value="InterPro"/>
</dbReference>
<proteinExistence type="inferred from homology"/>
<dbReference type="InterPro" id="IPR010065">
    <property type="entry name" value="AA_ABC_transptr_permease_3TM"/>
</dbReference>
<keyword evidence="8 9" id="KW-0472">Membrane</keyword>
<dbReference type="Pfam" id="PF00528">
    <property type="entry name" value="BPD_transp_1"/>
    <property type="match status" value="1"/>
</dbReference>
<keyword evidence="6" id="KW-0029">Amino-acid transport</keyword>
<dbReference type="Proteomes" id="UP000027186">
    <property type="component" value="Chromosome"/>
</dbReference>
<dbReference type="Gene3D" id="1.10.3720.10">
    <property type="entry name" value="MetI-like"/>
    <property type="match status" value="2"/>
</dbReference>
<dbReference type="OrthoDB" id="9808531at2"/>
<dbReference type="InterPro" id="IPR043429">
    <property type="entry name" value="ArtM/GltK/GlnP/TcyL/YhdX-like"/>
</dbReference>
<accession>A0A060DLK4</accession>
<dbReference type="GO" id="GO:0006865">
    <property type="term" value="P:amino acid transport"/>
    <property type="evidence" value="ECO:0007669"/>
    <property type="project" value="UniProtKB-KW"/>
</dbReference>
<dbReference type="PANTHER" id="PTHR30614">
    <property type="entry name" value="MEMBRANE COMPONENT OF AMINO ACID ABC TRANSPORTER"/>
    <property type="match status" value="1"/>
</dbReference>
<reference evidence="12 14" key="2">
    <citation type="submission" date="2018-01" db="EMBL/GenBank/DDBJ databases">
        <title>Whole genome sequence of Azospirillum brasilense REC3 isolated from strawberry roots.</title>
        <authorList>
            <person name="Fontana C.A."/>
            <person name="Salazar S.M."/>
            <person name="Bassi D."/>
            <person name="Puglisi E."/>
            <person name="Lovaisa N.C."/>
            <person name="Toffoli L.M."/>
            <person name="Pedraza R."/>
            <person name="Cocconcelli P.S."/>
        </authorList>
    </citation>
    <scope>NUCLEOTIDE SEQUENCE [LARGE SCALE GENOMIC DNA]</scope>
    <source>
        <strain evidence="12 14">REC3</strain>
    </source>
</reference>
<comment type="subcellular location">
    <subcellularLocation>
        <location evidence="1">Cell inner membrane</location>
        <topology evidence="1">Multi-pass membrane protein</topology>
    </subcellularLocation>
    <subcellularLocation>
        <location evidence="9">Cell membrane</location>
        <topology evidence="9">Multi-pass membrane protein</topology>
    </subcellularLocation>
</comment>
<evidence type="ECO:0000256" key="1">
    <source>
        <dbReference type="ARBA" id="ARBA00004429"/>
    </source>
</evidence>
<dbReference type="EMBL" id="CP007793">
    <property type="protein sequence ID" value="AIB11674.1"/>
    <property type="molecule type" value="Genomic_DNA"/>
</dbReference>
<evidence type="ECO:0000256" key="2">
    <source>
        <dbReference type="ARBA" id="ARBA00010072"/>
    </source>
</evidence>